<organism evidence="2 3">
    <name type="scientific">Archangium minus</name>
    <dbReference type="NCBI Taxonomy" id="83450"/>
    <lineage>
        <taxon>Bacteria</taxon>
        <taxon>Pseudomonadati</taxon>
        <taxon>Myxococcota</taxon>
        <taxon>Myxococcia</taxon>
        <taxon>Myxococcales</taxon>
        <taxon>Cystobacterineae</taxon>
        <taxon>Archangiaceae</taxon>
        <taxon>Archangium</taxon>
    </lineage>
</organism>
<evidence type="ECO:0008006" key="4">
    <source>
        <dbReference type="Google" id="ProtNLM"/>
    </source>
</evidence>
<keyword evidence="1" id="KW-0472">Membrane</keyword>
<keyword evidence="3" id="KW-1185">Reference proteome</keyword>
<feature type="transmembrane region" description="Helical" evidence="1">
    <location>
        <begin position="197"/>
        <end position="225"/>
    </location>
</feature>
<protein>
    <recommendedName>
        <fullName evidence="4">Lipoprotein</fullName>
    </recommendedName>
</protein>
<keyword evidence="1" id="KW-1133">Transmembrane helix</keyword>
<dbReference type="Pfam" id="PF14412">
    <property type="entry name" value="AHH"/>
    <property type="match status" value="1"/>
</dbReference>
<sequence>MNSRVISALCPWLLLPLLVWATPSEGQSRLRMLEPVRVDEYRGDEGIGVRLGFKALEAEPALALWTLEEAREVVVALEEEFGWVGRAGTRGKKASPRREVVGMMSLLSPHTPPALERRGREAYEALYGPAQVELPGSLERARWFQALALSPRYMGDGVREAAVEMFSSPAVLLSVGLSMMLYMMAWAAPEPFFSKALAAAVTLGLMMTYTAAELYAVGLACLHLYREAEAARTQAQLEAVAERFGKTLGGVGLRVLVTVAGAKLARGLPEVPPGGLWARLSPPRFAFAGGRGGFKVSAGTRARVSVADGTVVFMGVSASTTVSAITTAASLARTTGACAGSKADDNHAHHLCTNKNDKSESNGGPWTPRFEELFERAGMSLEDPANIVYLRGHKGPHPEEYHSEIFKRLREVLEFCRPGADCRAKLVDELDRIAGEVCTPGSTLNKLATRRS</sequence>
<dbReference type="EMBL" id="CP043494">
    <property type="protein sequence ID" value="WNG43470.1"/>
    <property type="molecule type" value="Genomic_DNA"/>
</dbReference>
<name>A0ABY9WM07_9BACT</name>
<reference evidence="2 3" key="1">
    <citation type="submission" date="2019-08" db="EMBL/GenBank/DDBJ databases">
        <title>Archangium and Cystobacter genomes.</title>
        <authorList>
            <person name="Chen I.-C.K."/>
            <person name="Wielgoss S."/>
        </authorList>
    </citation>
    <scope>NUCLEOTIDE SEQUENCE [LARGE SCALE GENOMIC DNA]</scope>
    <source>
        <strain evidence="2 3">Cbm 6</strain>
    </source>
</reference>
<evidence type="ECO:0000256" key="1">
    <source>
        <dbReference type="SAM" id="Phobius"/>
    </source>
</evidence>
<dbReference type="InterPro" id="IPR032871">
    <property type="entry name" value="AHH_dom_containing"/>
</dbReference>
<dbReference type="Proteomes" id="UP001611383">
    <property type="component" value="Chromosome"/>
</dbReference>
<gene>
    <name evidence="2" type="ORF">F0U60_04685</name>
</gene>
<keyword evidence="1" id="KW-0812">Transmembrane</keyword>
<accession>A0ABY9WM07</accession>
<dbReference type="RefSeq" id="WP_395814473.1">
    <property type="nucleotide sequence ID" value="NZ_CP043494.1"/>
</dbReference>
<evidence type="ECO:0000313" key="3">
    <source>
        <dbReference type="Proteomes" id="UP001611383"/>
    </source>
</evidence>
<feature type="transmembrane region" description="Helical" evidence="1">
    <location>
        <begin position="166"/>
        <end position="185"/>
    </location>
</feature>
<evidence type="ECO:0000313" key="2">
    <source>
        <dbReference type="EMBL" id="WNG43470.1"/>
    </source>
</evidence>
<proteinExistence type="predicted"/>